<evidence type="ECO:0000313" key="3">
    <source>
        <dbReference type="Proteomes" id="UP001548189"/>
    </source>
</evidence>
<reference evidence="2 3" key="1">
    <citation type="submission" date="2024-06" db="EMBL/GenBank/DDBJ databases">
        <authorList>
            <person name="Li F."/>
        </authorList>
    </citation>
    <scope>NUCLEOTIDE SEQUENCE [LARGE SCALE GENOMIC DNA]</scope>
    <source>
        <strain evidence="2 3">GXAS 311</strain>
    </source>
</reference>
<dbReference type="RefSeq" id="WP_353896963.1">
    <property type="nucleotide sequence ID" value="NZ_JBEVCJ010000020.1"/>
</dbReference>
<gene>
    <name evidence="2" type="ORF">ABVT43_14660</name>
</gene>
<evidence type="ECO:0000256" key="1">
    <source>
        <dbReference type="SAM" id="Phobius"/>
    </source>
</evidence>
<organism evidence="2 3">
    <name type="scientific">Aliikangiella maris</name>
    <dbReference type="NCBI Taxonomy" id="3162458"/>
    <lineage>
        <taxon>Bacteria</taxon>
        <taxon>Pseudomonadati</taxon>
        <taxon>Pseudomonadota</taxon>
        <taxon>Gammaproteobacteria</taxon>
        <taxon>Oceanospirillales</taxon>
        <taxon>Pleioneaceae</taxon>
        <taxon>Aliikangiella</taxon>
    </lineage>
</organism>
<keyword evidence="3" id="KW-1185">Reference proteome</keyword>
<evidence type="ECO:0000313" key="2">
    <source>
        <dbReference type="EMBL" id="MET1256379.1"/>
    </source>
</evidence>
<dbReference type="EMBL" id="JBEVCJ010000020">
    <property type="protein sequence ID" value="MET1256379.1"/>
    <property type="molecule type" value="Genomic_DNA"/>
</dbReference>
<proteinExistence type="predicted"/>
<keyword evidence="1" id="KW-0472">Membrane</keyword>
<keyword evidence="1" id="KW-1133">Transmembrane helix</keyword>
<feature type="transmembrane region" description="Helical" evidence="1">
    <location>
        <begin position="93"/>
        <end position="120"/>
    </location>
</feature>
<sequence length="145" mass="16607">MIRQSVTQDKLKSELADDPVLKRFLGDIDKPVADSFTAAQLEEIKKALKGQAWKKHSIDFRPTIFIPFLPWSFYMVFLLGHNRRVISHSEKGIALVMFLLLSLLVLISILGFIMLVLYLIKSALGIDLFADESLGIWDEFKRLIE</sequence>
<name>A0ABV2BWR1_9GAMM</name>
<accession>A0ABV2BWR1</accession>
<comment type="caution">
    <text evidence="2">The sequence shown here is derived from an EMBL/GenBank/DDBJ whole genome shotgun (WGS) entry which is preliminary data.</text>
</comment>
<dbReference type="Proteomes" id="UP001548189">
    <property type="component" value="Unassembled WGS sequence"/>
</dbReference>
<keyword evidence="1" id="KW-0812">Transmembrane</keyword>
<protein>
    <submittedName>
        <fullName evidence="2">3-phosphoshikimate 1-carboxyvinyltransferase</fullName>
    </submittedName>
</protein>
<feature type="transmembrane region" description="Helical" evidence="1">
    <location>
        <begin position="64"/>
        <end position="81"/>
    </location>
</feature>